<dbReference type="PANTHER" id="PTHR34704">
    <property type="entry name" value="ATPASE"/>
    <property type="match status" value="1"/>
</dbReference>
<protein>
    <recommendedName>
        <fullName evidence="3">DUF234 domain-containing protein</fullName>
    </recommendedName>
</protein>
<evidence type="ECO:0008006" key="3">
    <source>
        <dbReference type="Google" id="ProtNLM"/>
    </source>
</evidence>
<dbReference type="InterPro" id="IPR036390">
    <property type="entry name" value="WH_DNA-bd_sf"/>
</dbReference>
<evidence type="ECO:0000313" key="1">
    <source>
        <dbReference type="EMBL" id="GMA23835.1"/>
    </source>
</evidence>
<dbReference type="SUPFAM" id="SSF46785">
    <property type="entry name" value="Winged helix' DNA-binding domain"/>
    <property type="match status" value="1"/>
</dbReference>
<name>A0ABQ6I206_9MICO</name>
<dbReference type="RefSeq" id="WP_284292748.1">
    <property type="nucleotide sequence ID" value="NZ_BSUK01000001.1"/>
</dbReference>
<keyword evidence="2" id="KW-1185">Reference proteome</keyword>
<organism evidence="1 2">
    <name type="scientific">Luteimicrobium album</name>
    <dbReference type="NCBI Taxonomy" id="1054550"/>
    <lineage>
        <taxon>Bacteria</taxon>
        <taxon>Bacillati</taxon>
        <taxon>Actinomycetota</taxon>
        <taxon>Actinomycetes</taxon>
        <taxon>Micrococcales</taxon>
        <taxon>Luteimicrobium</taxon>
    </lineage>
</organism>
<evidence type="ECO:0000313" key="2">
    <source>
        <dbReference type="Proteomes" id="UP001157091"/>
    </source>
</evidence>
<accession>A0ABQ6I206</accession>
<dbReference type="Proteomes" id="UP001157091">
    <property type="component" value="Unassembled WGS sequence"/>
</dbReference>
<sequence length="264" mass="29119">MGRCRTDVPLACTLQREGLPPAGGPRITDKAVYNSILSAVARGAHKATEIGGVVSRDLNQLRYPLSVLEGAGFLRRVEDQLTGRRPLYFLADPIVRFAETVVEPYRYLLEEGEIRDAWEVAQPALSSRILGPHFEHLARVWTSRYSGDRWGERLGGVGPAVISDARSRSQHELDVVGLARGHDSGKKDARIVVLGEAKSTTKKRTLSDLARLEAIRDGLVTRGYDARDANLAVFSREGFDFNLTEAASTRADVHLVDLAQLYEL</sequence>
<dbReference type="PANTHER" id="PTHR34704:SF1">
    <property type="entry name" value="ATPASE"/>
    <property type="match status" value="1"/>
</dbReference>
<gene>
    <name evidence="1" type="ORF">GCM10025864_15940</name>
</gene>
<dbReference type="EMBL" id="BSUK01000001">
    <property type="protein sequence ID" value="GMA23835.1"/>
    <property type="molecule type" value="Genomic_DNA"/>
</dbReference>
<comment type="caution">
    <text evidence="1">The sequence shown here is derived from an EMBL/GenBank/DDBJ whole genome shotgun (WGS) entry which is preliminary data.</text>
</comment>
<proteinExistence type="predicted"/>
<reference evidence="2" key="1">
    <citation type="journal article" date="2019" name="Int. J. Syst. Evol. Microbiol.">
        <title>The Global Catalogue of Microorganisms (GCM) 10K type strain sequencing project: providing services to taxonomists for standard genome sequencing and annotation.</title>
        <authorList>
            <consortium name="The Broad Institute Genomics Platform"/>
            <consortium name="The Broad Institute Genome Sequencing Center for Infectious Disease"/>
            <person name="Wu L."/>
            <person name="Ma J."/>
        </authorList>
    </citation>
    <scope>NUCLEOTIDE SEQUENCE [LARGE SCALE GENOMIC DNA]</scope>
    <source>
        <strain evidence="2">NBRC 106348</strain>
    </source>
</reference>